<proteinExistence type="predicted"/>
<dbReference type="PANTHER" id="PTHR31912:SF34">
    <property type="entry name" value="NOTOCHORD-RELATED PROTEIN"/>
    <property type="match status" value="1"/>
</dbReference>
<comment type="caution">
    <text evidence="1">The sequence shown here is derived from an EMBL/GenBank/DDBJ whole genome shotgun (WGS) entry which is preliminary data.</text>
</comment>
<sequence length="393" mass="44519">MTAVNYYQLPGDQRDKWYCHLCGGGGRGSKFANLGKHEKTPSHQAAILSREEKKRGVPVPHAPSADTVWTAANDRLEEPEVECSISDHSLAADLAFIDEDSIFSSSTEGPLSNHSSYSYSSGEEVGWDGLLSGDHPHEMNLPQQLSVVQPQTRQERRNFEWWPFKSKEFLVSWMVIGHTRSIIYRATFDHVRMMFNICDITLPDWTTIRRSKEKLRKMLGLQVLSGRLVLNTPVHTLSLKRILALEISNPVVQPHIQYYPEMSEGQNISRLTQSAKWLKELGPHTRAQMVRQGSHDYYLHELVQLQNTLIVVPTFLFESGGEMYARCVTPIVNVDYTSGKLQFIVPKMLPFTSPDLTSIPVSDFTSEYTIMEAPGGTSMLEQCDNKLFGMQLK</sequence>
<gene>
    <name evidence="1" type="ORF">PGT21_014591</name>
    <name evidence="2" type="ORF">PGTUg99_024405</name>
</gene>
<dbReference type="OrthoDB" id="2881727at2759"/>
<keyword evidence="3" id="KW-1185">Reference proteome</keyword>
<accession>A0A5B0MKP2</accession>
<reference evidence="3 4" key="1">
    <citation type="submission" date="2019-05" db="EMBL/GenBank/DDBJ databases">
        <title>Emergence of the Ug99 lineage of the wheat stem rust pathogen through somatic hybridization.</title>
        <authorList>
            <person name="Li F."/>
            <person name="Upadhyaya N.M."/>
            <person name="Sperschneider J."/>
            <person name="Matny O."/>
            <person name="Nguyen-Phuc H."/>
            <person name="Mago R."/>
            <person name="Raley C."/>
            <person name="Miller M.E."/>
            <person name="Silverstein K.A.T."/>
            <person name="Henningsen E."/>
            <person name="Hirsch C.D."/>
            <person name="Visser B."/>
            <person name="Pretorius Z.A."/>
            <person name="Steffenson B.J."/>
            <person name="Schwessinger B."/>
            <person name="Dodds P.N."/>
            <person name="Figueroa M."/>
        </authorList>
    </citation>
    <scope>NUCLEOTIDE SEQUENCE [LARGE SCALE GENOMIC DNA]</scope>
    <source>
        <strain evidence="1">21-0</strain>
        <strain evidence="2 4">Ug99</strain>
    </source>
</reference>
<evidence type="ECO:0000313" key="1">
    <source>
        <dbReference type="EMBL" id="KAA1076654.1"/>
    </source>
</evidence>
<dbReference type="Proteomes" id="UP000324748">
    <property type="component" value="Unassembled WGS sequence"/>
</dbReference>
<dbReference type="PANTHER" id="PTHR31912">
    <property type="entry name" value="IP13529P"/>
    <property type="match status" value="1"/>
</dbReference>
<evidence type="ECO:0000313" key="2">
    <source>
        <dbReference type="EMBL" id="KAA1126818.1"/>
    </source>
</evidence>
<organism evidence="1 3">
    <name type="scientific">Puccinia graminis f. sp. tritici</name>
    <dbReference type="NCBI Taxonomy" id="56615"/>
    <lineage>
        <taxon>Eukaryota</taxon>
        <taxon>Fungi</taxon>
        <taxon>Dikarya</taxon>
        <taxon>Basidiomycota</taxon>
        <taxon>Pucciniomycotina</taxon>
        <taxon>Pucciniomycetes</taxon>
        <taxon>Pucciniales</taxon>
        <taxon>Pucciniaceae</taxon>
        <taxon>Puccinia</taxon>
    </lineage>
</organism>
<evidence type="ECO:0000313" key="4">
    <source>
        <dbReference type="Proteomes" id="UP000325313"/>
    </source>
</evidence>
<evidence type="ECO:0000313" key="3">
    <source>
        <dbReference type="Proteomes" id="UP000324748"/>
    </source>
</evidence>
<dbReference type="Proteomes" id="UP000325313">
    <property type="component" value="Unassembled WGS sequence"/>
</dbReference>
<protein>
    <submittedName>
        <fullName evidence="1">Uncharacterized protein</fullName>
    </submittedName>
</protein>
<name>A0A5B0MKP2_PUCGR</name>
<dbReference type="EMBL" id="VDEP01000170">
    <property type="protein sequence ID" value="KAA1126818.1"/>
    <property type="molecule type" value="Genomic_DNA"/>
</dbReference>
<dbReference type="AlphaFoldDB" id="A0A5B0MKP2"/>
<dbReference type="EMBL" id="VSWC01000145">
    <property type="protein sequence ID" value="KAA1076654.1"/>
    <property type="molecule type" value="Genomic_DNA"/>
</dbReference>